<keyword evidence="2" id="KW-1185">Reference proteome</keyword>
<gene>
    <name evidence="1" type="ORF">QO012_002940</name>
</gene>
<dbReference type="EMBL" id="JAUSVP010000008">
    <property type="protein sequence ID" value="MDQ0448431.1"/>
    <property type="molecule type" value="Genomic_DNA"/>
</dbReference>
<proteinExistence type="predicted"/>
<reference evidence="1 2" key="1">
    <citation type="submission" date="2023-07" db="EMBL/GenBank/DDBJ databases">
        <title>Genomic Encyclopedia of Type Strains, Phase IV (KMG-IV): sequencing the most valuable type-strain genomes for metagenomic binning, comparative biology and taxonomic classification.</title>
        <authorList>
            <person name="Goeker M."/>
        </authorList>
    </citation>
    <scope>NUCLEOTIDE SEQUENCE [LARGE SCALE GENOMIC DNA]</scope>
    <source>
        <strain evidence="1 2">DSM 19013</strain>
    </source>
</reference>
<dbReference type="Proteomes" id="UP001231124">
    <property type="component" value="Unassembled WGS sequence"/>
</dbReference>
<evidence type="ECO:0008006" key="3">
    <source>
        <dbReference type="Google" id="ProtNLM"/>
    </source>
</evidence>
<protein>
    <recommendedName>
        <fullName evidence="3">DUF3606 domain-containing protein</fullName>
    </recommendedName>
</protein>
<sequence>MENRGKSHVDIFDRASREAWAQHFGVSEERLRKAVSMVGTRITSITAYLHRPSA</sequence>
<name>A0ABU0I1F7_9HYPH</name>
<dbReference type="Pfam" id="PF12244">
    <property type="entry name" value="DUF3606"/>
    <property type="match status" value="1"/>
</dbReference>
<dbReference type="InterPro" id="IPR022037">
    <property type="entry name" value="DUF3606"/>
</dbReference>
<accession>A0ABU0I1F7</accession>
<organism evidence="1 2">
    <name type="scientific">Methylobacterium aerolatum</name>
    <dbReference type="NCBI Taxonomy" id="418708"/>
    <lineage>
        <taxon>Bacteria</taxon>
        <taxon>Pseudomonadati</taxon>
        <taxon>Pseudomonadota</taxon>
        <taxon>Alphaproteobacteria</taxon>
        <taxon>Hyphomicrobiales</taxon>
        <taxon>Methylobacteriaceae</taxon>
        <taxon>Methylobacterium</taxon>
    </lineage>
</organism>
<comment type="caution">
    <text evidence="1">The sequence shown here is derived from an EMBL/GenBank/DDBJ whole genome shotgun (WGS) entry which is preliminary data.</text>
</comment>
<evidence type="ECO:0000313" key="2">
    <source>
        <dbReference type="Proteomes" id="UP001231124"/>
    </source>
</evidence>
<evidence type="ECO:0000313" key="1">
    <source>
        <dbReference type="EMBL" id="MDQ0448431.1"/>
    </source>
</evidence>